<evidence type="ECO:0000259" key="12">
    <source>
        <dbReference type="Pfam" id="PF12693"/>
    </source>
</evidence>
<comment type="similarity">
    <text evidence="2">Belongs to the GSP L family.</text>
</comment>
<evidence type="ECO:0000259" key="11">
    <source>
        <dbReference type="Pfam" id="PF05134"/>
    </source>
</evidence>
<evidence type="ECO:0000256" key="4">
    <source>
        <dbReference type="ARBA" id="ARBA00022475"/>
    </source>
</evidence>
<dbReference type="GO" id="GO:0005886">
    <property type="term" value="C:plasma membrane"/>
    <property type="evidence" value="ECO:0007669"/>
    <property type="project" value="UniProtKB-SubCell"/>
</dbReference>
<evidence type="ECO:0000313" key="13">
    <source>
        <dbReference type="EMBL" id="NYE80737.1"/>
    </source>
</evidence>
<keyword evidence="7" id="KW-0653">Protein transport</keyword>
<dbReference type="AlphaFoldDB" id="A0A7Y9IPV9"/>
<dbReference type="InterPro" id="IPR024230">
    <property type="entry name" value="GspL_cyto_dom"/>
</dbReference>
<feature type="region of interest" description="Disordered" evidence="10">
    <location>
        <begin position="373"/>
        <end position="405"/>
    </location>
</feature>
<evidence type="ECO:0000256" key="9">
    <source>
        <dbReference type="ARBA" id="ARBA00023136"/>
    </source>
</evidence>
<dbReference type="Proteomes" id="UP000542125">
    <property type="component" value="Unassembled WGS sequence"/>
</dbReference>
<feature type="domain" description="GspL periplasmic" evidence="12">
    <location>
        <begin position="249"/>
        <end position="360"/>
    </location>
</feature>
<organism evidence="13 14">
    <name type="scientific">Pigmentiphaga litoralis</name>
    <dbReference type="NCBI Taxonomy" id="516702"/>
    <lineage>
        <taxon>Bacteria</taxon>
        <taxon>Pseudomonadati</taxon>
        <taxon>Pseudomonadota</taxon>
        <taxon>Betaproteobacteria</taxon>
        <taxon>Burkholderiales</taxon>
        <taxon>Alcaligenaceae</taxon>
        <taxon>Pigmentiphaga</taxon>
    </lineage>
</organism>
<dbReference type="RefSeq" id="WP_179582133.1">
    <property type="nucleotide sequence ID" value="NZ_JACBYR010000001.1"/>
</dbReference>
<dbReference type="EMBL" id="JACBYR010000001">
    <property type="protein sequence ID" value="NYE80737.1"/>
    <property type="molecule type" value="Genomic_DNA"/>
</dbReference>
<evidence type="ECO:0000256" key="7">
    <source>
        <dbReference type="ARBA" id="ARBA00022927"/>
    </source>
</evidence>
<dbReference type="Pfam" id="PF05134">
    <property type="entry name" value="T2SSL"/>
    <property type="match status" value="1"/>
</dbReference>
<keyword evidence="9" id="KW-0472">Membrane</keyword>
<evidence type="ECO:0000313" key="14">
    <source>
        <dbReference type="Proteomes" id="UP000542125"/>
    </source>
</evidence>
<dbReference type="GO" id="GO:0015628">
    <property type="term" value="P:protein secretion by the type II secretion system"/>
    <property type="evidence" value="ECO:0007669"/>
    <property type="project" value="InterPro"/>
</dbReference>
<evidence type="ECO:0000256" key="5">
    <source>
        <dbReference type="ARBA" id="ARBA00022519"/>
    </source>
</evidence>
<keyword evidence="3" id="KW-0813">Transport</keyword>
<dbReference type="GO" id="GO:0009276">
    <property type="term" value="C:Gram-negative-bacterium-type cell wall"/>
    <property type="evidence" value="ECO:0007669"/>
    <property type="project" value="InterPro"/>
</dbReference>
<reference evidence="13 14" key="1">
    <citation type="submission" date="2020-07" db="EMBL/GenBank/DDBJ databases">
        <title>Genomic Encyclopedia of Type Strains, Phase IV (KMG-V): Genome sequencing to study the core and pangenomes of soil and plant-associated prokaryotes.</title>
        <authorList>
            <person name="Whitman W."/>
        </authorList>
    </citation>
    <scope>NUCLEOTIDE SEQUENCE [LARGE SCALE GENOMIC DNA]</scope>
    <source>
        <strain evidence="13 14">SAS40</strain>
    </source>
</reference>
<dbReference type="Pfam" id="PF12693">
    <property type="entry name" value="GspL_C"/>
    <property type="match status" value="1"/>
</dbReference>
<keyword evidence="8" id="KW-1133">Transmembrane helix</keyword>
<name>A0A7Y9IPV9_9BURK</name>
<dbReference type="NCBIfam" id="TIGR01709">
    <property type="entry name" value="typeII_sec_gspL"/>
    <property type="match status" value="1"/>
</dbReference>
<comment type="subcellular location">
    <subcellularLocation>
        <location evidence="1">Cell inner membrane</location>
        <topology evidence="1">Single-pass membrane protein</topology>
    </subcellularLocation>
</comment>
<accession>A0A7Y9IPV9</accession>
<keyword evidence="5" id="KW-0997">Cell inner membrane</keyword>
<dbReference type="GO" id="GO:0015627">
    <property type="term" value="C:type II protein secretion system complex"/>
    <property type="evidence" value="ECO:0007669"/>
    <property type="project" value="InterPro"/>
</dbReference>
<evidence type="ECO:0000256" key="6">
    <source>
        <dbReference type="ARBA" id="ARBA00022692"/>
    </source>
</evidence>
<evidence type="ECO:0000256" key="8">
    <source>
        <dbReference type="ARBA" id="ARBA00022989"/>
    </source>
</evidence>
<evidence type="ECO:0000256" key="1">
    <source>
        <dbReference type="ARBA" id="ARBA00004377"/>
    </source>
</evidence>
<dbReference type="InterPro" id="IPR025691">
    <property type="entry name" value="GspL_pp_dom"/>
</dbReference>
<feature type="domain" description="GspL cytoplasmic actin-ATPase-like" evidence="11">
    <location>
        <begin position="35"/>
        <end position="167"/>
    </location>
</feature>
<evidence type="ECO:0000256" key="2">
    <source>
        <dbReference type="ARBA" id="ARBA00005318"/>
    </source>
</evidence>
<evidence type="ECO:0000256" key="3">
    <source>
        <dbReference type="ARBA" id="ARBA00022448"/>
    </source>
</evidence>
<gene>
    <name evidence="13" type="ORF">FHW18_000008</name>
</gene>
<dbReference type="Gene3D" id="3.30.420.380">
    <property type="match status" value="1"/>
</dbReference>
<dbReference type="SUPFAM" id="SSF53067">
    <property type="entry name" value="Actin-like ATPase domain"/>
    <property type="match status" value="1"/>
</dbReference>
<keyword evidence="4" id="KW-1003">Cell membrane</keyword>
<comment type="caution">
    <text evidence="13">The sequence shown here is derived from an EMBL/GenBank/DDBJ whole genome shotgun (WGS) entry which is preliminary data.</text>
</comment>
<dbReference type="InterPro" id="IPR043129">
    <property type="entry name" value="ATPase_NBD"/>
</dbReference>
<protein>
    <submittedName>
        <fullName evidence="13">General secretion pathway protein L</fullName>
    </submittedName>
</protein>
<evidence type="ECO:0000256" key="10">
    <source>
        <dbReference type="SAM" id="MobiDB-lite"/>
    </source>
</evidence>
<sequence length="456" mass="47621">MKTILRLELPTLQALTPGSLIEFALLDRQHTVLRTGEMSLSEIAGAVPGDRVEAILHPGDTIVTTVTVPPLPPHRMGAAVAGAVEPMLLGEIETLAVAHGARHADGTVAVAWGPREHLARALAVLADVGLSADALLPAPLALAQTENGWTAAVRDGYLIVRSGPESGYCWAIDTVTPQQDGAEPAAAALLLAMEPALPAAVAWVPPVPIGWIAPEAVESRTLPAEARWSGVAPSWSLALADLQPRHAGRSRWRKPLIWTAAAAAVWLLGLNVHAWQLSREEQALRQRMVAQVKAAFPDLPVIVDPLKQAEQRRDALRTADGKFGSSDFLPMSLAAADALPQAASNLTAVSYADAELRLKLVDDGIGMVGAAAVTGSTPGAGAPPRRLSLQRTPPPPTGRNAPTAQTAGIDPAVLQRAQALGLNVDRVEGMWRFRLASAGSNDAGGAGVTVRGGVAR</sequence>
<keyword evidence="14" id="KW-1185">Reference proteome</keyword>
<keyword evidence="6" id="KW-0812">Transmembrane</keyword>
<proteinExistence type="inferred from homology"/>
<dbReference type="InterPro" id="IPR007812">
    <property type="entry name" value="T2SS_protein-GspL"/>
</dbReference>